<feature type="transmembrane region" description="Helical" evidence="1">
    <location>
        <begin position="44"/>
        <end position="70"/>
    </location>
</feature>
<keyword evidence="3" id="KW-1185">Reference proteome</keyword>
<accession>A0ABR6RFE0</accession>
<proteinExistence type="predicted"/>
<evidence type="ECO:0000313" key="3">
    <source>
        <dbReference type="Proteomes" id="UP000562492"/>
    </source>
</evidence>
<keyword evidence="1" id="KW-1133">Transmembrane helix</keyword>
<protein>
    <submittedName>
        <fullName evidence="2">Uncharacterized protein</fullName>
    </submittedName>
</protein>
<organism evidence="2 3">
    <name type="scientific">Comamonas odontotermitis</name>
    <dbReference type="NCBI Taxonomy" id="379895"/>
    <lineage>
        <taxon>Bacteria</taxon>
        <taxon>Pseudomonadati</taxon>
        <taxon>Pseudomonadota</taxon>
        <taxon>Betaproteobacteria</taxon>
        <taxon>Burkholderiales</taxon>
        <taxon>Comamonadaceae</taxon>
        <taxon>Comamonas</taxon>
    </lineage>
</organism>
<dbReference type="EMBL" id="JACHKZ010000010">
    <property type="protein sequence ID" value="MBB6577881.1"/>
    <property type="molecule type" value="Genomic_DNA"/>
</dbReference>
<sequence>MKWIVTAFLALVFAVLSFNAFIGNKLSTRSGNRIIGLLSEIYGWLMTTIGGIPTGILFAVCAVGIVVAAVRDGRPAAEAE</sequence>
<evidence type="ECO:0000313" key="2">
    <source>
        <dbReference type="EMBL" id="MBB6577881.1"/>
    </source>
</evidence>
<comment type="caution">
    <text evidence="2">The sequence shown here is derived from an EMBL/GenBank/DDBJ whole genome shotgun (WGS) entry which is preliminary data.</text>
</comment>
<dbReference type="RefSeq" id="WP_184707763.1">
    <property type="nucleotide sequence ID" value="NZ_JACHKZ010000010.1"/>
</dbReference>
<gene>
    <name evidence="2" type="ORF">HNP33_001949</name>
</gene>
<evidence type="ECO:0000256" key="1">
    <source>
        <dbReference type="SAM" id="Phobius"/>
    </source>
</evidence>
<keyword evidence="1" id="KW-0812">Transmembrane</keyword>
<dbReference type="Proteomes" id="UP000562492">
    <property type="component" value="Unassembled WGS sequence"/>
</dbReference>
<name>A0ABR6RFE0_9BURK</name>
<keyword evidence="1" id="KW-0472">Membrane</keyword>
<reference evidence="2 3" key="1">
    <citation type="submission" date="2020-08" db="EMBL/GenBank/DDBJ databases">
        <title>Functional genomics of gut bacteria from endangered species of beetles.</title>
        <authorList>
            <person name="Carlos-Shanley C."/>
        </authorList>
    </citation>
    <scope>NUCLEOTIDE SEQUENCE [LARGE SCALE GENOMIC DNA]</scope>
    <source>
        <strain evidence="2 3">S00124</strain>
    </source>
</reference>